<protein>
    <submittedName>
        <fullName evidence="1">Head decoration protein</fullName>
    </submittedName>
</protein>
<dbReference type="Pfam" id="PF02924">
    <property type="entry name" value="HDPD"/>
    <property type="match status" value="1"/>
</dbReference>
<name>A0ABY9S5Q4_9ENTR</name>
<evidence type="ECO:0000313" key="1">
    <source>
        <dbReference type="EMBL" id="WMY72732.1"/>
    </source>
</evidence>
<reference evidence="1 2" key="1">
    <citation type="submission" date="2023-09" db="EMBL/GenBank/DDBJ databases">
        <title>Buttiauxella selenatireducens sp. nov., isolated from the rhizosphere of Cardamine hupingshanesis.</title>
        <authorList>
            <person name="Zhang S."/>
            <person name="Xu Z."/>
            <person name="Wang H."/>
            <person name="Guo Y."/>
        </authorList>
    </citation>
    <scope>NUCLEOTIDE SEQUENCE [LARGE SCALE GENOMIC DNA]</scope>
    <source>
        <strain evidence="1 2">R73</strain>
    </source>
</reference>
<proteinExistence type="predicted"/>
<dbReference type="Gene3D" id="2.40.300.10">
    <property type="entry name" value="Head decoration protein D"/>
    <property type="match status" value="1"/>
</dbReference>
<keyword evidence="2" id="KW-1185">Reference proteome</keyword>
<evidence type="ECO:0000313" key="2">
    <source>
        <dbReference type="Proteomes" id="UP001246690"/>
    </source>
</evidence>
<accession>A0ABY9S5Q4</accession>
<dbReference type="RefSeq" id="WP_309874858.1">
    <property type="nucleotide sequence ID" value="NZ_CP133838.1"/>
</dbReference>
<dbReference type="InterPro" id="IPR036630">
    <property type="entry name" value="Head_decoration_D_sf"/>
</dbReference>
<dbReference type="Proteomes" id="UP001246690">
    <property type="component" value="Chromosome"/>
</dbReference>
<organism evidence="1 2">
    <name type="scientific">Buttiauxella selenatireducens</name>
    <dbReference type="NCBI Taxonomy" id="3073902"/>
    <lineage>
        <taxon>Bacteria</taxon>
        <taxon>Pseudomonadati</taxon>
        <taxon>Pseudomonadota</taxon>
        <taxon>Gammaproteobacteria</taxon>
        <taxon>Enterobacterales</taxon>
        <taxon>Enterobacteriaceae</taxon>
        <taxon>Buttiauxella</taxon>
    </lineage>
</organism>
<gene>
    <name evidence="1" type="ORF">RHD99_14755</name>
</gene>
<dbReference type="EMBL" id="CP133838">
    <property type="protein sequence ID" value="WMY72732.1"/>
    <property type="molecule type" value="Genomic_DNA"/>
</dbReference>
<sequence>MSFQGTELVAGTEALVTTLGIFSPGNGVIPALSPLMLDEESGALVVYDGAKVGKAIYVSTFSVDTDSKSQAQVYKCGVLNVDALNWPETVSTLSQRVAAFAGSGISVQPLSAV</sequence>
<dbReference type="InterPro" id="IPR004195">
    <property type="entry name" value="Head_decoration_D"/>
</dbReference>
<dbReference type="SUPFAM" id="SSF51274">
    <property type="entry name" value="Head decoration protein D (gpD, major capsid protein D)"/>
    <property type="match status" value="1"/>
</dbReference>